<evidence type="ECO:0000256" key="3">
    <source>
        <dbReference type="ARBA" id="ARBA00022989"/>
    </source>
</evidence>
<organism evidence="7 8">
    <name type="scientific">Parnassius mnemosyne</name>
    <name type="common">clouded apollo</name>
    <dbReference type="NCBI Taxonomy" id="213953"/>
    <lineage>
        <taxon>Eukaryota</taxon>
        <taxon>Metazoa</taxon>
        <taxon>Ecdysozoa</taxon>
        <taxon>Arthropoda</taxon>
        <taxon>Hexapoda</taxon>
        <taxon>Insecta</taxon>
        <taxon>Pterygota</taxon>
        <taxon>Neoptera</taxon>
        <taxon>Endopterygota</taxon>
        <taxon>Lepidoptera</taxon>
        <taxon>Glossata</taxon>
        <taxon>Ditrysia</taxon>
        <taxon>Papilionoidea</taxon>
        <taxon>Papilionidae</taxon>
        <taxon>Parnassiinae</taxon>
        <taxon>Parnassini</taxon>
        <taxon>Parnassius</taxon>
        <taxon>Driopa</taxon>
    </lineage>
</organism>
<dbReference type="EMBL" id="CAVLGL010000115">
    <property type="protein sequence ID" value="CAK1599562.1"/>
    <property type="molecule type" value="Genomic_DNA"/>
</dbReference>
<proteinExistence type="predicted"/>
<accession>A0AAV1LZF9</accession>
<evidence type="ECO:0000313" key="7">
    <source>
        <dbReference type="EMBL" id="CAK1599562.1"/>
    </source>
</evidence>
<evidence type="ECO:0000313" key="8">
    <source>
        <dbReference type="Proteomes" id="UP001314205"/>
    </source>
</evidence>
<dbReference type="Gene3D" id="3.40.50.12190">
    <property type="match status" value="1"/>
</dbReference>
<evidence type="ECO:0000256" key="5">
    <source>
        <dbReference type="SAM" id="MobiDB-lite"/>
    </source>
</evidence>
<dbReference type="GO" id="GO:0061024">
    <property type="term" value="P:membrane organization"/>
    <property type="evidence" value="ECO:0007669"/>
    <property type="project" value="TreeGrafter"/>
</dbReference>
<sequence>MYSVSDIDNKRVIIQPTARKSIHSHCGNCPFFRIEGMGKYGLDNKKNHRVLERSHPKHNLSSNEDQGVDEVDNVMSKLSHHSSPKTATKKTRRNSVDGLYQNKYSNESDDDNVLSKSTPAVFQSHYHCRDDSDDIPELNCLDEENLNSSESLIYATPPRIRINESDNTNQNITPYSFQEHTNVNIENKSSYKQILLVSFIIAIIAIAGFYGDILSANNQMNLVIYDKNNFENEITYLGEKYKVTDDSILQIQTGISTIFQRQDAGSFIFAYNSQSNNFNPNFLNNFLNDIAIAAAKYLRNDSYVENYVVVDSSNLDMKVHSELIEKYREDVTKTGVMLVKDLDEVPASLAMAFHYYCDEFNPLIKRSAIFFTLNMARCSDQKISHASIEKCLAKKWTVIPKDNIVPLLTRVVSIVVDVASVF</sequence>
<feature type="region of interest" description="Disordered" evidence="5">
    <location>
        <begin position="76"/>
        <end position="115"/>
    </location>
</feature>
<name>A0AAV1LZF9_9NEOP</name>
<dbReference type="AlphaFoldDB" id="A0AAV1LZF9"/>
<dbReference type="InterPro" id="IPR038599">
    <property type="entry name" value="LAP1C-like_C_sf"/>
</dbReference>
<evidence type="ECO:0000256" key="2">
    <source>
        <dbReference type="ARBA" id="ARBA00022692"/>
    </source>
</evidence>
<gene>
    <name evidence="7" type="ORF">PARMNEM_LOCUS18431</name>
</gene>
<dbReference type="GO" id="GO:0001671">
    <property type="term" value="F:ATPase activator activity"/>
    <property type="evidence" value="ECO:0007669"/>
    <property type="project" value="InterPro"/>
</dbReference>
<keyword evidence="2 6" id="KW-0812">Transmembrane</keyword>
<keyword evidence="4 6" id="KW-0472">Membrane</keyword>
<keyword evidence="8" id="KW-1185">Reference proteome</keyword>
<reference evidence="7 8" key="1">
    <citation type="submission" date="2023-11" db="EMBL/GenBank/DDBJ databases">
        <authorList>
            <person name="Hedman E."/>
            <person name="Englund M."/>
            <person name="Stromberg M."/>
            <person name="Nyberg Akerstrom W."/>
            <person name="Nylinder S."/>
            <person name="Jareborg N."/>
            <person name="Kallberg Y."/>
            <person name="Kronander E."/>
        </authorList>
    </citation>
    <scope>NUCLEOTIDE SEQUENCE [LARGE SCALE GENOMIC DNA]</scope>
</reference>
<dbReference type="Proteomes" id="UP001314205">
    <property type="component" value="Unassembled WGS sequence"/>
</dbReference>
<evidence type="ECO:0000256" key="6">
    <source>
        <dbReference type="SAM" id="Phobius"/>
    </source>
</evidence>
<comment type="caution">
    <text evidence="7">The sequence shown here is derived from an EMBL/GenBank/DDBJ whole genome shotgun (WGS) entry which is preliminary data.</text>
</comment>
<feature type="transmembrane region" description="Helical" evidence="6">
    <location>
        <begin position="194"/>
        <end position="211"/>
    </location>
</feature>
<dbReference type="PANTHER" id="PTHR18843">
    <property type="entry name" value="TORSIN-1A-INTERACTING PROTEIN"/>
    <property type="match status" value="1"/>
</dbReference>
<keyword evidence="3 6" id="KW-1133">Transmembrane helix</keyword>
<evidence type="ECO:0000256" key="4">
    <source>
        <dbReference type="ARBA" id="ARBA00023136"/>
    </source>
</evidence>
<evidence type="ECO:0000256" key="1">
    <source>
        <dbReference type="ARBA" id="ARBA00004370"/>
    </source>
</evidence>
<dbReference type="GO" id="GO:0016020">
    <property type="term" value="C:membrane"/>
    <property type="evidence" value="ECO:0007669"/>
    <property type="project" value="UniProtKB-SubCell"/>
</dbReference>
<dbReference type="InterPro" id="IPR008662">
    <property type="entry name" value="TOIP1/2"/>
</dbReference>
<comment type="subcellular location">
    <subcellularLocation>
        <location evidence="1">Membrane</location>
    </subcellularLocation>
</comment>
<dbReference type="PANTHER" id="PTHR18843:SF7">
    <property type="entry name" value="LAMINA-ASSOCIATED POLYPEPTIDE 1B ISOFORM 1-RELATED"/>
    <property type="match status" value="1"/>
</dbReference>
<feature type="compositionally biased region" description="Basic residues" evidence="5">
    <location>
        <begin position="78"/>
        <end position="93"/>
    </location>
</feature>
<protein>
    <submittedName>
        <fullName evidence="7">Uncharacterized protein</fullName>
    </submittedName>
</protein>